<dbReference type="EMBL" id="JACVVK020000736">
    <property type="protein sequence ID" value="KAK7450696.1"/>
    <property type="molecule type" value="Genomic_DNA"/>
</dbReference>
<evidence type="ECO:0000313" key="2">
    <source>
        <dbReference type="EMBL" id="KAK7450696.1"/>
    </source>
</evidence>
<gene>
    <name evidence="2" type="ORF">BaRGS_00039902</name>
</gene>
<dbReference type="Proteomes" id="UP001519460">
    <property type="component" value="Unassembled WGS sequence"/>
</dbReference>
<dbReference type="AlphaFoldDB" id="A0ABD0J1L8"/>
<keyword evidence="3" id="KW-1185">Reference proteome</keyword>
<evidence type="ECO:0000313" key="3">
    <source>
        <dbReference type="Proteomes" id="UP001519460"/>
    </source>
</evidence>
<feature type="compositionally biased region" description="Basic and acidic residues" evidence="1">
    <location>
        <begin position="11"/>
        <end position="26"/>
    </location>
</feature>
<protein>
    <submittedName>
        <fullName evidence="2">Uncharacterized protein</fullName>
    </submittedName>
</protein>
<evidence type="ECO:0000256" key="1">
    <source>
        <dbReference type="SAM" id="MobiDB-lite"/>
    </source>
</evidence>
<organism evidence="2 3">
    <name type="scientific">Batillaria attramentaria</name>
    <dbReference type="NCBI Taxonomy" id="370345"/>
    <lineage>
        <taxon>Eukaryota</taxon>
        <taxon>Metazoa</taxon>
        <taxon>Spiralia</taxon>
        <taxon>Lophotrochozoa</taxon>
        <taxon>Mollusca</taxon>
        <taxon>Gastropoda</taxon>
        <taxon>Caenogastropoda</taxon>
        <taxon>Sorbeoconcha</taxon>
        <taxon>Cerithioidea</taxon>
        <taxon>Batillariidae</taxon>
        <taxon>Batillaria</taxon>
    </lineage>
</organism>
<name>A0ABD0J1L8_9CAEN</name>
<sequence length="108" mass="12000">MKSAPARAARSHSERDSRPIPGRDSRPIPGTNSPEVSLPPAFNADSMSFELCLISMMAVPKNRLFYRQFECWTHALRRHSQANEIGSDPAPQTLRVVVDGGRMLVILV</sequence>
<feature type="region of interest" description="Disordered" evidence="1">
    <location>
        <begin position="1"/>
        <end position="39"/>
    </location>
</feature>
<proteinExistence type="predicted"/>
<comment type="caution">
    <text evidence="2">The sequence shown here is derived from an EMBL/GenBank/DDBJ whole genome shotgun (WGS) entry which is preliminary data.</text>
</comment>
<reference evidence="2 3" key="1">
    <citation type="journal article" date="2023" name="Sci. Data">
        <title>Genome assembly of the Korean intertidal mud-creeper Batillaria attramentaria.</title>
        <authorList>
            <person name="Patra A.K."/>
            <person name="Ho P.T."/>
            <person name="Jun S."/>
            <person name="Lee S.J."/>
            <person name="Kim Y."/>
            <person name="Won Y.J."/>
        </authorList>
    </citation>
    <scope>NUCLEOTIDE SEQUENCE [LARGE SCALE GENOMIC DNA]</scope>
    <source>
        <strain evidence="2">Wonlab-2016</strain>
    </source>
</reference>
<accession>A0ABD0J1L8</accession>